<dbReference type="EMBL" id="CP066075">
    <property type="protein sequence ID" value="QQC64488.1"/>
    <property type="molecule type" value="Genomic_DNA"/>
</dbReference>
<protein>
    <submittedName>
        <fullName evidence="1">Uncharacterized protein</fullName>
    </submittedName>
</protein>
<organism evidence="1 2">
    <name type="scientific">Paraburkholderia ginsengisoli</name>
    <dbReference type="NCBI Taxonomy" id="311231"/>
    <lineage>
        <taxon>Bacteria</taxon>
        <taxon>Pseudomonadati</taxon>
        <taxon>Pseudomonadota</taxon>
        <taxon>Betaproteobacteria</taxon>
        <taxon>Burkholderiales</taxon>
        <taxon>Burkholderiaceae</taxon>
        <taxon>Paraburkholderia</taxon>
    </lineage>
</organism>
<evidence type="ECO:0000313" key="2">
    <source>
        <dbReference type="Proteomes" id="UP000595610"/>
    </source>
</evidence>
<accession>A0A7T4T9H1</accession>
<dbReference type="Proteomes" id="UP000595610">
    <property type="component" value="Chromosome 1"/>
</dbReference>
<name>A0A7T4T9H1_9BURK</name>
<proteinExistence type="predicted"/>
<sequence>MDYFELGKTDAANMTHEEMFYAFRTADGQGTMSVTITVKDVQGNPVVRNMRGDEFITYLTAWPVL</sequence>
<dbReference type="RefSeq" id="WP_042323211.1">
    <property type="nucleotide sequence ID" value="NZ_CP066075.1"/>
</dbReference>
<dbReference type="KEGG" id="pgis:I6I06_03120"/>
<reference evidence="1 2" key="1">
    <citation type="submission" date="2020-12" db="EMBL/GenBank/DDBJ databases">
        <title>FDA dAtabase for Regulatory Grade micrObial Sequences (FDA-ARGOS): Supporting development and validation of Infectious Disease Dx tests.</title>
        <authorList>
            <person name="Nelson B."/>
            <person name="Plummer A."/>
            <person name="Tallon L."/>
            <person name="Sadzewicz L."/>
            <person name="Zhao X."/>
            <person name="Boylan J."/>
            <person name="Ott S."/>
            <person name="Bowen H."/>
            <person name="Vavikolanu K."/>
            <person name="Mehta A."/>
            <person name="Aluvathingal J."/>
            <person name="Nadendla S."/>
            <person name="Myers T."/>
            <person name="Yan Y."/>
            <person name="Sichtig H."/>
        </authorList>
    </citation>
    <scope>NUCLEOTIDE SEQUENCE [LARGE SCALE GENOMIC DNA]</scope>
    <source>
        <strain evidence="1 2">FDAARGOS_1049</strain>
    </source>
</reference>
<evidence type="ECO:0000313" key="1">
    <source>
        <dbReference type="EMBL" id="QQC64488.1"/>
    </source>
</evidence>
<keyword evidence="2" id="KW-1185">Reference proteome</keyword>
<dbReference type="AlphaFoldDB" id="A0A7T4T9H1"/>
<gene>
    <name evidence="1" type="ORF">I6I06_03120</name>
</gene>